<feature type="signal peptide" evidence="2">
    <location>
        <begin position="1"/>
        <end position="18"/>
    </location>
</feature>
<evidence type="ECO:0000313" key="3">
    <source>
        <dbReference type="EMBL" id="KAK6357200.1"/>
    </source>
</evidence>
<comment type="caution">
    <text evidence="3">The sequence shown here is derived from an EMBL/GenBank/DDBJ whole genome shotgun (WGS) entry which is preliminary data.</text>
</comment>
<reference evidence="3 4" key="1">
    <citation type="submission" date="2019-10" db="EMBL/GenBank/DDBJ databases">
        <authorList>
            <person name="Palmer J.M."/>
        </authorList>
    </citation>
    <scope>NUCLEOTIDE SEQUENCE [LARGE SCALE GENOMIC DNA]</scope>
    <source>
        <strain evidence="3 4">TWF718</strain>
    </source>
</reference>
<organism evidence="3 4">
    <name type="scientific">Orbilia javanica</name>
    <dbReference type="NCBI Taxonomy" id="47235"/>
    <lineage>
        <taxon>Eukaryota</taxon>
        <taxon>Fungi</taxon>
        <taxon>Dikarya</taxon>
        <taxon>Ascomycota</taxon>
        <taxon>Pezizomycotina</taxon>
        <taxon>Orbiliomycetes</taxon>
        <taxon>Orbiliales</taxon>
        <taxon>Orbiliaceae</taxon>
        <taxon>Orbilia</taxon>
    </lineage>
</organism>
<evidence type="ECO:0000256" key="2">
    <source>
        <dbReference type="SAM" id="SignalP"/>
    </source>
</evidence>
<feature type="compositionally biased region" description="Basic residues" evidence="1">
    <location>
        <begin position="324"/>
        <end position="334"/>
    </location>
</feature>
<keyword evidence="2" id="KW-0732">Signal</keyword>
<protein>
    <submittedName>
        <fullName evidence="3">Uncharacterized protein</fullName>
    </submittedName>
</protein>
<accession>A0AAN8N9S5</accession>
<dbReference type="AlphaFoldDB" id="A0AAN8N9S5"/>
<dbReference type="InterPro" id="IPR021476">
    <property type="entry name" value="Egh16-like"/>
</dbReference>
<feature type="region of interest" description="Disordered" evidence="1">
    <location>
        <begin position="324"/>
        <end position="353"/>
    </location>
</feature>
<proteinExistence type="predicted"/>
<evidence type="ECO:0000313" key="4">
    <source>
        <dbReference type="Proteomes" id="UP001313282"/>
    </source>
</evidence>
<feature type="region of interest" description="Disordered" evidence="1">
    <location>
        <begin position="209"/>
        <end position="248"/>
    </location>
</feature>
<feature type="chain" id="PRO_5042890953" evidence="2">
    <location>
        <begin position="19"/>
        <end position="353"/>
    </location>
</feature>
<dbReference type="Pfam" id="PF11327">
    <property type="entry name" value="Egh16-like"/>
    <property type="match status" value="1"/>
</dbReference>
<dbReference type="Proteomes" id="UP001313282">
    <property type="component" value="Unassembled WGS sequence"/>
</dbReference>
<name>A0AAN8N9S5_9PEZI</name>
<gene>
    <name evidence="3" type="ORF">TWF718_001524</name>
</gene>
<dbReference type="PANTHER" id="PTHR34618:SF1">
    <property type="entry name" value="SECRETED PROTEIN"/>
    <property type="match status" value="1"/>
</dbReference>
<feature type="compositionally biased region" description="Basic residues" evidence="1">
    <location>
        <begin position="214"/>
        <end position="228"/>
    </location>
</feature>
<keyword evidence="4" id="KW-1185">Reference proteome</keyword>
<sequence length="353" mass="38184">MHVSSLITGSLMATLVAAHGKVMTAQALLDGQAVGPVGSGIGFDRGVPLNGQDLRDVPIFKHRSMFLWEGCGQNILTGDIKFQAVLEGQASRGELTKAFAGGQIFLSFHQVNGDGNGPFHCGIDAKGEGKKGSFKKLAIAKQVPGDGPTLNAVAATNFPLIVNLPADLKCVGKIGSRENICLLRCQNVATNGPFGSCVGIQLVPKEDLQPLPTRRQKRRLQSRSRVGKRASEVPVEPEQRQPEVGKGASEADIAKLMSNFDTSTKKVKRQATSESEKVEDTVKALTQGDDVPEKQLNKLRTEVRQRIRNGTLAHKVEVVGKKYHEKKVRLRKAGNWKTKSSPDKKPSDKKKGN</sequence>
<evidence type="ECO:0000256" key="1">
    <source>
        <dbReference type="SAM" id="MobiDB-lite"/>
    </source>
</evidence>
<dbReference type="PANTHER" id="PTHR34618">
    <property type="entry name" value="SURFACE PROTEIN MAS1, PUTATIVE-RELATED"/>
    <property type="match status" value="1"/>
</dbReference>
<feature type="compositionally biased region" description="Basic and acidic residues" evidence="1">
    <location>
        <begin position="340"/>
        <end position="353"/>
    </location>
</feature>
<dbReference type="EMBL" id="JAVHNR010000001">
    <property type="protein sequence ID" value="KAK6357200.1"/>
    <property type="molecule type" value="Genomic_DNA"/>
</dbReference>